<dbReference type="EMBL" id="JAMFTQ010000002">
    <property type="protein sequence ID" value="MCP1387175.1"/>
    <property type="molecule type" value="Genomic_DNA"/>
</dbReference>
<dbReference type="Proteomes" id="UP001204000">
    <property type="component" value="Unassembled WGS sequence"/>
</dbReference>
<evidence type="ECO:0000259" key="5">
    <source>
        <dbReference type="SMART" id="SM00849"/>
    </source>
</evidence>
<accession>A0ABT1FZG8</accession>
<keyword evidence="2" id="KW-0479">Metal-binding</keyword>
<dbReference type="PANTHER" id="PTHR46233">
    <property type="entry name" value="HYDROXYACYLGLUTATHIONE HYDROLASE GLOC"/>
    <property type="match status" value="1"/>
</dbReference>
<dbReference type="SMART" id="SM00849">
    <property type="entry name" value="Lactamase_B"/>
    <property type="match status" value="1"/>
</dbReference>
<proteinExistence type="predicted"/>
<dbReference type="InterPro" id="IPR001279">
    <property type="entry name" value="Metallo-B-lactamas"/>
</dbReference>
<evidence type="ECO:0000313" key="7">
    <source>
        <dbReference type="Proteomes" id="UP001204000"/>
    </source>
</evidence>
<dbReference type="SUPFAM" id="SSF56281">
    <property type="entry name" value="Metallo-hydrolase/oxidoreductase"/>
    <property type="match status" value="1"/>
</dbReference>
<keyword evidence="7" id="KW-1185">Reference proteome</keyword>
<comment type="cofactor">
    <cofactor evidence="1">
        <name>Zn(2+)</name>
        <dbReference type="ChEBI" id="CHEBI:29105"/>
    </cofactor>
</comment>
<evidence type="ECO:0000313" key="6">
    <source>
        <dbReference type="EMBL" id="MCP1387175.1"/>
    </source>
</evidence>
<gene>
    <name evidence="6" type="ORF">M5J20_03070</name>
</gene>
<dbReference type="Pfam" id="PF00753">
    <property type="entry name" value="Lactamase_B"/>
    <property type="match status" value="1"/>
</dbReference>
<evidence type="ECO:0000256" key="3">
    <source>
        <dbReference type="ARBA" id="ARBA00022801"/>
    </source>
</evidence>
<dbReference type="Gene3D" id="3.60.15.10">
    <property type="entry name" value="Ribonuclease Z/Hydroxyacylglutathione hydrolase-like"/>
    <property type="match status" value="1"/>
</dbReference>
<feature type="domain" description="Metallo-beta-lactamase" evidence="5">
    <location>
        <begin position="12"/>
        <end position="188"/>
    </location>
</feature>
<dbReference type="CDD" id="cd06262">
    <property type="entry name" value="metallo-hydrolase-like_MBL-fold"/>
    <property type="match status" value="1"/>
</dbReference>
<evidence type="ECO:0000256" key="2">
    <source>
        <dbReference type="ARBA" id="ARBA00022723"/>
    </source>
</evidence>
<dbReference type="RefSeq" id="WP_253576211.1">
    <property type="nucleotide sequence ID" value="NZ_JAMFTQ010000002.1"/>
</dbReference>
<evidence type="ECO:0000256" key="4">
    <source>
        <dbReference type="ARBA" id="ARBA00022833"/>
    </source>
</evidence>
<dbReference type="InterPro" id="IPR051453">
    <property type="entry name" value="MBL_Glyoxalase_II"/>
</dbReference>
<dbReference type="InterPro" id="IPR036866">
    <property type="entry name" value="RibonucZ/Hydroxyglut_hydro"/>
</dbReference>
<name>A0ABT1FZG8_9CORY</name>
<organism evidence="6 7">
    <name type="scientific">Corynebacterium stercoris</name>
    <dbReference type="NCBI Taxonomy" id="2943490"/>
    <lineage>
        <taxon>Bacteria</taxon>
        <taxon>Bacillati</taxon>
        <taxon>Actinomycetota</taxon>
        <taxon>Actinomycetes</taxon>
        <taxon>Mycobacteriales</taxon>
        <taxon>Corynebacteriaceae</taxon>
        <taxon>Corynebacterium</taxon>
    </lineage>
</organism>
<dbReference type="PANTHER" id="PTHR46233:SF3">
    <property type="entry name" value="HYDROXYACYLGLUTATHIONE HYDROLASE GLOC"/>
    <property type="match status" value="1"/>
</dbReference>
<keyword evidence="4" id="KW-0862">Zinc</keyword>
<comment type="caution">
    <text evidence="6">The sequence shown here is derived from an EMBL/GenBank/DDBJ whole genome shotgun (WGS) entry which is preliminary data.</text>
</comment>
<evidence type="ECO:0000256" key="1">
    <source>
        <dbReference type="ARBA" id="ARBA00001947"/>
    </source>
</evidence>
<protein>
    <submittedName>
        <fullName evidence="6">MBL fold metallo-hydrolase</fullName>
    </submittedName>
</protein>
<keyword evidence="3" id="KW-0378">Hydrolase</keyword>
<sequence>MQIAGFAAGPYQTNCYVVLNEGTGEAFVVDPGLGAAAQVREILGAQGARLTAVVLTHGHIDHVRDAAELGVPVYIHEADEFMLDGGVPQASGPLFNAASMATPAEIHHLDDGIAVAFAGMELQVRHAPGHSPGSVLLIGEELVFSGDVLFRGSIGRTDLPYADPAEMHETLRGPVWELDDALAVLPGHGSTSVVKHERATNPFLREANVDRL</sequence>
<reference evidence="6" key="1">
    <citation type="submission" date="2022-05" db="EMBL/GenBank/DDBJ databases">
        <title>Corynebacterium sp. TA-R-1 sp. nov., isolated from human feces.</title>
        <authorList>
            <person name="Shamsuzzaman M."/>
            <person name="Dahal R.H."/>
        </authorList>
    </citation>
    <scope>NUCLEOTIDE SEQUENCE</scope>
    <source>
        <strain evidence="6">TA-R-1</strain>
    </source>
</reference>